<reference evidence="9" key="1">
    <citation type="submission" date="2021-01" db="EMBL/GenBank/DDBJ databases">
        <authorList>
            <person name="Corre E."/>
            <person name="Pelletier E."/>
            <person name="Niang G."/>
            <person name="Scheremetjew M."/>
            <person name="Finn R."/>
            <person name="Kale V."/>
            <person name="Holt S."/>
            <person name="Cochrane G."/>
            <person name="Meng A."/>
            <person name="Brown T."/>
            <person name="Cohen L."/>
        </authorList>
    </citation>
    <scope>NUCLEOTIDE SEQUENCE</scope>
    <source>
        <strain evidence="9">MM31A-1</strain>
    </source>
</reference>
<dbReference type="AlphaFoldDB" id="A0A7S3Q087"/>
<feature type="transmembrane region" description="Helical" evidence="7">
    <location>
        <begin position="82"/>
        <end position="99"/>
    </location>
</feature>
<keyword evidence="2" id="KW-1003">Cell membrane</keyword>
<evidence type="ECO:0000313" key="9">
    <source>
        <dbReference type="EMBL" id="CAE0461582.1"/>
    </source>
</evidence>
<evidence type="ECO:0000256" key="2">
    <source>
        <dbReference type="ARBA" id="ARBA00022475"/>
    </source>
</evidence>
<keyword evidence="3 7" id="KW-0812">Transmembrane</keyword>
<gene>
    <name evidence="9" type="ORF">CDEB00056_LOCUS6423</name>
</gene>
<organism evidence="9">
    <name type="scientific">Chaetoceros debilis</name>
    <dbReference type="NCBI Taxonomy" id="122233"/>
    <lineage>
        <taxon>Eukaryota</taxon>
        <taxon>Sar</taxon>
        <taxon>Stramenopiles</taxon>
        <taxon>Ochrophyta</taxon>
        <taxon>Bacillariophyta</taxon>
        <taxon>Coscinodiscophyceae</taxon>
        <taxon>Chaetocerotophycidae</taxon>
        <taxon>Chaetocerotales</taxon>
        <taxon>Chaetocerotaceae</taxon>
        <taxon>Chaetoceros</taxon>
    </lineage>
</organism>
<dbReference type="GO" id="GO:0005886">
    <property type="term" value="C:plasma membrane"/>
    <property type="evidence" value="ECO:0007669"/>
    <property type="project" value="UniProtKB-SubCell"/>
</dbReference>
<feature type="compositionally biased region" description="Basic residues" evidence="6">
    <location>
        <begin position="326"/>
        <end position="336"/>
    </location>
</feature>
<keyword evidence="4 7" id="KW-1133">Transmembrane helix</keyword>
<evidence type="ECO:0000256" key="3">
    <source>
        <dbReference type="ARBA" id="ARBA00022692"/>
    </source>
</evidence>
<evidence type="ECO:0000256" key="7">
    <source>
        <dbReference type="SAM" id="Phobius"/>
    </source>
</evidence>
<feature type="region of interest" description="Disordered" evidence="6">
    <location>
        <begin position="317"/>
        <end position="343"/>
    </location>
</feature>
<protein>
    <recommendedName>
        <fullName evidence="8">MgtC/SapB/SrpB/YhiD N-terminal domain-containing protein</fullName>
    </recommendedName>
</protein>
<proteinExistence type="predicted"/>
<dbReference type="PANTHER" id="PTHR33778:SF1">
    <property type="entry name" value="MAGNESIUM TRANSPORTER YHID-RELATED"/>
    <property type="match status" value="1"/>
</dbReference>
<accession>A0A7S3Q087</accession>
<dbReference type="InterPro" id="IPR003416">
    <property type="entry name" value="MgtC/SapB/SrpB/YhiD_fam"/>
</dbReference>
<evidence type="ECO:0000256" key="1">
    <source>
        <dbReference type="ARBA" id="ARBA00004651"/>
    </source>
</evidence>
<dbReference type="PRINTS" id="PR01837">
    <property type="entry name" value="MGTCSAPBPROT"/>
</dbReference>
<feature type="transmembrane region" description="Helical" evidence="7">
    <location>
        <begin position="142"/>
        <end position="159"/>
    </location>
</feature>
<comment type="subcellular location">
    <subcellularLocation>
        <location evidence="1">Cell membrane</location>
        <topology evidence="1">Multi-pass membrane protein</topology>
    </subcellularLocation>
</comment>
<dbReference type="InterPro" id="IPR049177">
    <property type="entry name" value="MgtC_SapB_SrpB_YhiD_N"/>
</dbReference>
<dbReference type="EMBL" id="HBIO01008409">
    <property type="protein sequence ID" value="CAE0461582.1"/>
    <property type="molecule type" value="Transcribed_RNA"/>
</dbReference>
<feature type="domain" description="MgtC/SapB/SrpB/YhiD N-terminal" evidence="8">
    <location>
        <begin position="86"/>
        <end position="213"/>
    </location>
</feature>
<feature type="transmembrane region" description="Helical" evidence="7">
    <location>
        <begin position="13"/>
        <end position="37"/>
    </location>
</feature>
<evidence type="ECO:0000256" key="4">
    <source>
        <dbReference type="ARBA" id="ARBA00022989"/>
    </source>
</evidence>
<evidence type="ECO:0000256" key="6">
    <source>
        <dbReference type="SAM" id="MobiDB-lite"/>
    </source>
</evidence>
<name>A0A7S3Q087_9STRA</name>
<dbReference type="PANTHER" id="PTHR33778">
    <property type="entry name" value="PROTEIN MGTC"/>
    <property type="match status" value="1"/>
</dbReference>
<sequence>MERYFTELTCSKAVLYTAALIYVFCVSIISLVIQPFFAGPCSMSNESEYRDLGFENPGYDTRECYRTRTVYLLYLTPEEISFGRRIVVATVLGGVIGWERRSADRPAGIRTMSLVSLGACLFSICSAFAFLDGPMNWDGSRVAAAIPSGVGFLGSAMIWKQVKEDNHSVHGLTTAASLWLSAAIGISCAGELYFAGSFSVAVMLILLRFTPKARESDEDSTSPLSVNDIGIDEMEEIGGKYGGVADESGLMRRGSEKFGNGDGKGHDHNYPAPPVLDVDIMSTGEQSELQPLSGSRDTFESLHQGEVMYPIGRSLAPIRLNSPLTRNRRKKAHSKRSLASLRD</sequence>
<keyword evidence="5 7" id="KW-0472">Membrane</keyword>
<dbReference type="Pfam" id="PF02308">
    <property type="entry name" value="MgtC"/>
    <property type="match status" value="1"/>
</dbReference>
<feature type="transmembrane region" description="Helical" evidence="7">
    <location>
        <begin position="111"/>
        <end position="130"/>
    </location>
</feature>
<evidence type="ECO:0000256" key="5">
    <source>
        <dbReference type="ARBA" id="ARBA00023136"/>
    </source>
</evidence>
<evidence type="ECO:0000259" key="8">
    <source>
        <dbReference type="Pfam" id="PF02308"/>
    </source>
</evidence>